<keyword evidence="5" id="KW-0999">Mitochondrion inner membrane</keyword>
<dbReference type="STRING" id="669874.A0A1E4TT24"/>
<proteinExistence type="inferred from homology"/>
<feature type="repeat" description="Solcar" evidence="9">
    <location>
        <begin position="143"/>
        <end position="228"/>
    </location>
</feature>
<dbReference type="PROSITE" id="PS50920">
    <property type="entry name" value="SOLCAR"/>
    <property type="match status" value="3"/>
</dbReference>
<dbReference type="PRINTS" id="PR00926">
    <property type="entry name" value="MITOCARRIER"/>
</dbReference>
<sequence>MSQISNSTTSDNNSNSKNDYIKQHEDHLQQGITVSAPIAAVSGSISGIIARTVMAPLDIIKIRLQLQYVKKNHFKQENQKVKYRGIIGTFTAIVKNEGFFSLWKGNVPASIMYAIYGSSQFTSYSVFNKLFSDLEDKTDVKLSASVHSLMTGSAAGSLSMFISYPFDVLRTRFASNESQSTLKLFHTISEIYRKEGYLAFYGGINPALLSVTLSTGIMFSTYEVLRDFARNEEISFIEPTCGFLAGAFSKLCIFPLDVIRKRLQLAHDAKITPFTMFFSILKYEGFLGLFHGLTPALLKSGPTSAISLWVYEYFVNYLSRKASYKLE</sequence>
<evidence type="ECO:0000313" key="11">
    <source>
        <dbReference type="EMBL" id="ODV94901.1"/>
    </source>
</evidence>
<dbReference type="AlphaFoldDB" id="A0A1E4TT24"/>
<gene>
    <name evidence="11" type="ORF">PACTADRAFT_34651</name>
</gene>
<evidence type="ECO:0000256" key="6">
    <source>
        <dbReference type="ARBA" id="ARBA00022989"/>
    </source>
</evidence>
<dbReference type="GO" id="GO:0090422">
    <property type="term" value="F:thiamine pyrophosphate transmembrane transporter activity"/>
    <property type="evidence" value="ECO:0007669"/>
    <property type="project" value="EnsemblFungi"/>
</dbReference>
<dbReference type="PANTHER" id="PTHR24089">
    <property type="entry name" value="SOLUTE CARRIER FAMILY 25"/>
    <property type="match status" value="1"/>
</dbReference>
<comment type="similarity">
    <text evidence="10">Belongs to the mitochondrial carrier (TC 2.A.29) family.</text>
</comment>
<evidence type="ECO:0000256" key="1">
    <source>
        <dbReference type="ARBA" id="ARBA00004448"/>
    </source>
</evidence>
<reference evidence="12" key="1">
    <citation type="submission" date="2016-05" db="EMBL/GenBank/DDBJ databases">
        <title>Comparative genomics of biotechnologically important yeasts.</title>
        <authorList>
            <consortium name="DOE Joint Genome Institute"/>
            <person name="Riley R."/>
            <person name="Haridas S."/>
            <person name="Wolfe K.H."/>
            <person name="Lopes M.R."/>
            <person name="Hittinger C.T."/>
            <person name="Goker M."/>
            <person name="Salamov A."/>
            <person name="Wisecaver J."/>
            <person name="Long T.M."/>
            <person name="Aerts A.L."/>
            <person name="Barry K."/>
            <person name="Choi C."/>
            <person name="Clum A."/>
            <person name="Coughlan A.Y."/>
            <person name="Deshpande S."/>
            <person name="Douglass A.P."/>
            <person name="Hanson S.J."/>
            <person name="Klenk H.-P."/>
            <person name="Labutti K."/>
            <person name="Lapidus A."/>
            <person name="Lindquist E."/>
            <person name="Lipzen A."/>
            <person name="Meier-Kolthoff J.P."/>
            <person name="Ohm R.A."/>
            <person name="Otillar R.P."/>
            <person name="Pangilinan J."/>
            <person name="Peng Y."/>
            <person name="Rokas A."/>
            <person name="Rosa C.A."/>
            <person name="Scheuner C."/>
            <person name="Sibirny A.A."/>
            <person name="Slot J.C."/>
            <person name="Stielow J.B."/>
            <person name="Sun H."/>
            <person name="Kurtzman C.P."/>
            <person name="Blackwell M."/>
            <person name="Grigoriev I.V."/>
            <person name="Jeffries T.W."/>
        </authorList>
    </citation>
    <scope>NUCLEOTIDE SEQUENCE [LARGE SCALE GENOMIC DNA]</scope>
    <source>
        <strain evidence="12">NRRL Y-2460</strain>
    </source>
</reference>
<dbReference type="OrthoDB" id="18574at2759"/>
<dbReference type="Gene3D" id="1.50.40.10">
    <property type="entry name" value="Mitochondrial carrier domain"/>
    <property type="match status" value="1"/>
</dbReference>
<keyword evidence="3 9" id="KW-0812">Transmembrane</keyword>
<dbReference type="GO" id="GO:1990545">
    <property type="term" value="P:mitochondrial thiamine pyrophosphate transmembrane transport"/>
    <property type="evidence" value="ECO:0007669"/>
    <property type="project" value="EnsemblFungi"/>
</dbReference>
<dbReference type="GO" id="GO:0005743">
    <property type="term" value="C:mitochondrial inner membrane"/>
    <property type="evidence" value="ECO:0007669"/>
    <property type="project" value="UniProtKB-SubCell"/>
</dbReference>
<keyword evidence="4" id="KW-0677">Repeat</keyword>
<protein>
    <recommendedName>
        <fullName evidence="13">Mitochondrial thiamine pyrophosphate carrier 1</fullName>
    </recommendedName>
</protein>
<keyword evidence="6" id="KW-1133">Transmembrane helix</keyword>
<evidence type="ECO:0000256" key="4">
    <source>
        <dbReference type="ARBA" id="ARBA00022737"/>
    </source>
</evidence>
<dbReference type="InterPro" id="IPR018108">
    <property type="entry name" value="MCP_transmembrane"/>
</dbReference>
<keyword evidence="2 10" id="KW-0813">Transport</keyword>
<name>A0A1E4TT24_PACTA</name>
<keyword evidence="7" id="KW-0496">Mitochondrion</keyword>
<dbReference type="EMBL" id="KV454015">
    <property type="protein sequence ID" value="ODV94901.1"/>
    <property type="molecule type" value="Genomic_DNA"/>
</dbReference>
<comment type="subcellular location">
    <subcellularLocation>
        <location evidence="1">Mitochondrion inner membrane</location>
        <topology evidence="1">Multi-pass membrane protein</topology>
    </subcellularLocation>
</comment>
<evidence type="ECO:0000256" key="8">
    <source>
        <dbReference type="ARBA" id="ARBA00023136"/>
    </source>
</evidence>
<feature type="repeat" description="Solcar" evidence="9">
    <location>
        <begin position="34"/>
        <end position="130"/>
    </location>
</feature>
<dbReference type="Pfam" id="PF00153">
    <property type="entry name" value="Mito_carr"/>
    <property type="match status" value="3"/>
</dbReference>
<keyword evidence="12" id="KW-1185">Reference proteome</keyword>
<evidence type="ECO:0008006" key="13">
    <source>
        <dbReference type="Google" id="ProtNLM"/>
    </source>
</evidence>
<dbReference type="SUPFAM" id="SSF103506">
    <property type="entry name" value="Mitochondrial carrier"/>
    <property type="match status" value="1"/>
</dbReference>
<dbReference type="Proteomes" id="UP000094236">
    <property type="component" value="Unassembled WGS sequence"/>
</dbReference>
<organism evidence="11 12">
    <name type="scientific">Pachysolen tannophilus NRRL Y-2460</name>
    <dbReference type="NCBI Taxonomy" id="669874"/>
    <lineage>
        <taxon>Eukaryota</taxon>
        <taxon>Fungi</taxon>
        <taxon>Dikarya</taxon>
        <taxon>Ascomycota</taxon>
        <taxon>Saccharomycotina</taxon>
        <taxon>Pichiomycetes</taxon>
        <taxon>Pachysolenaceae</taxon>
        <taxon>Pachysolen</taxon>
    </lineage>
</organism>
<dbReference type="InterPro" id="IPR023395">
    <property type="entry name" value="MCP_dom_sf"/>
</dbReference>
<dbReference type="InterPro" id="IPR002067">
    <property type="entry name" value="MCP"/>
</dbReference>
<evidence type="ECO:0000256" key="10">
    <source>
        <dbReference type="RuleBase" id="RU000488"/>
    </source>
</evidence>
<evidence type="ECO:0000256" key="3">
    <source>
        <dbReference type="ARBA" id="ARBA00022692"/>
    </source>
</evidence>
<accession>A0A1E4TT24</accession>
<feature type="repeat" description="Solcar" evidence="9">
    <location>
        <begin position="233"/>
        <end position="317"/>
    </location>
</feature>
<evidence type="ECO:0000256" key="7">
    <source>
        <dbReference type="ARBA" id="ARBA00023128"/>
    </source>
</evidence>
<evidence type="ECO:0000313" key="12">
    <source>
        <dbReference type="Proteomes" id="UP000094236"/>
    </source>
</evidence>
<keyword evidence="8 9" id="KW-0472">Membrane</keyword>
<evidence type="ECO:0000256" key="2">
    <source>
        <dbReference type="ARBA" id="ARBA00022448"/>
    </source>
</evidence>
<evidence type="ECO:0000256" key="5">
    <source>
        <dbReference type="ARBA" id="ARBA00022792"/>
    </source>
</evidence>
<evidence type="ECO:0000256" key="9">
    <source>
        <dbReference type="PROSITE-ProRule" id="PRU00282"/>
    </source>
</evidence>